<evidence type="ECO:0000256" key="12">
    <source>
        <dbReference type="ARBA" id="ARBA00023279"/>
    </source>
</evidence>
<comment type="subcellular location">
    <subcellularLocation>
        <location evidence="1">Cell membrane</location>
        <topology evidence="1">Single-pass type I membrane protein</topology>
    </subcellularLocation>
    <subcellularLocation>
        <location evidence="13">Zona pellucida</location>
    </subcellularLocation>
</comment>
<feature type="domain" description="ZP" evidence="16">
    <location>
        <begin position="1072"/>
        <end position="1337"/>
    </location>
</feature>
<evidence type="ECO:0000256" key="1">
    <source>
        <dbReference type="ARBA" id="ARBA00004251"/>
    </source>
</evidence>
<keyword evidence="3" id="KW-1003">Cell membrane</keyword>
<keyword evidence="9" id="KW-0472">Membrane</keyword>
<dbReference type="GO" id="GO:0007339">
    <property type="term" value="P:binding of sperm to zona pellucida"/>
    <property type="evidence" value="ECO:0007669"/>
    <property type="project" value="TreeGrafter"/>
</dbReference>
<dbReference type="PROSITE" id="PS00025">
    <property type="entry name" value="P_TREFOIL_1"/>
    <property type="match status" value="1"/>
</dbReference>
<feature type="region of interest" description="Disordered" evidence="15">
    <location>
        <begin position="50"/>
        <end position="71"/>
    </location>
</feature>
<evidence type="ECO:0000313" key="18">
    <source>
        <dbReference type="Proteomes" id="UP000192220"/>
    </source>
</evidence>
<evidence type="ECO:0000256" key="9">
    <source>
        <dbReference type="ARBA" id="ARBA00023136"/>
    </source>
</evidence>
<evidence type="ECO:0000256" key="4">
    <source>
        <dbReference type="ARBA" id="ARBA00022525"/>
    </source>
</evidence>
<dbReference type="SUPFAM" id="SSF57492">
    <property type="entry name" value="Trefoil"/>
    <property type="match status" value="1"/>
</dbReference>
<dbReference type="InterPro" id="IPR000519">
    <property type="entry name" value="P_trefoil_dom"/>
</dbReference>
<dbReference type="PROSITE" id="PS51448">
    <property type="entry name" value="P_TREFOIL_2"/>
    <property type="match status" value="1"/>
</dbReference>
<dbReference type="GeneID" id="106533556"/>
<dbReference type="PANTHER" id="PTHR23343:SF117">
    <property type="entry name" value="ZONA PELLUCIDA SPERM-BINDING PROTEIN 4-LIKE ISOFORM X1"/>
    <property type="match status" value="1"/>
</dbReference>
<feature type="compositionally biased region" description="Pro residues" evidence="15">
    <location>
        <begin position="740"/>
        <end position="761"/>
    </location>
</feature>
<evidence type="ECO:0000259" key="16">
    <source>
        <dbReference type="PROSITE" id="PS51034"/>
    </source>
</evidence>
<name>A0A2I4CZF5_AUSLI</name>
<dbReference type="InterPro" id="IPR051148">
    <property type="entry name" value="Zona_Pellucida_Domain_gp"/>
</dbReference>
<feature type="region of interest" description="Disordered" evidence="15">
    <location>
        <begin position="393"/>
        <end position="419"/>
    </location>
</feature>
<dbReference type="GO" id="GO:0035804">
    <property type="term" value="F:structural constituent of egg coat"/>
    <property type="evidence" value="ECO:0007669"/>
    <property type="project" value="TreeGrafter"/>
</dbReference>
<dbReference type="InParanoid" id="A0A2I4CZF5"/>
<evidence type="ECO:0000256" key="7">
    <source>
        <dbReference type="ARBA" id="ARBA00022692"/>
    </source>
</evidence>
<feature type="disulfide bond" evidence="14">
    <location>
        <begin position="1032"/>
        <end position="1058"/>
    </location>
</feature>
<keyword evidence="12" id="KW-0278">Fertilization</keyword>
<dbReference type="InterPro" id="IPR055356">
    <property type="entry name" value="ZP-N"/>
</dbReference>
<evidence type="ECO:0000259" key="17">
    <source>
        <dbReference type="PROSITE" id="PS51448"/>
    </source>
</evidence>
<dbReference type="GO" id="GO:0060468">
    <property type="term" value="P:prevention of polyspermy"/>
    <property type="evidence" value="ECO:0007669"/>
    <property type="project" value="TreeGrafter"/>
</dbReference>
<evidence type="ECO:0000256" key="6">
    <source>
        <dbReference type="ARBA" id="ARBA00022685"/>
    </source>
</evidence>
<dbReference type="GO" id="GO:0035805">
    <property type="term" value="C:egg coat"/>
    <property type="evidence" value="ECO:0007669"/>
    <property type="project" value="UniProtKB-SubCell"/>
</dbReference>
<feature type="disulfide bond" evidence="14">
    <location>
        <begin position="1042"/>
        <end position="1057"/>
    </location>
</feature>
<evidence type="ECO:0000256" key="14">
    <source>
        <dbReference type="PROSITE-ProRule" id="PRU00779"/>
    </source>
</evidence>
<keyword evidence="6" id="KW-0165">Cleavage on pair of basic residues</keyword>
<evidence type="ECO:0000256" key="11">
    <source>
        <dbReference type="ARBA" id="ARBA00023180"/>
    </source>
</evidence>
<evidence type="ECO:0000256" key="5">
    <source>
        <dbReference type="ARBA" id="ARBA00022530"/>
    </source>
</evidence>
<organism evidence="18 19">
    <name type="scientific">Austrofundulus limnaeus</name>
    <name type="common">Annual killifish</name>
    <dbReference type="NCBI Taxonomy" id="52670"/>
    <lineage>
        <taxon>Eukaryota</taxon>
        <taxon>Metazoa</taxon>
        <taxon>Chordata</taxon>
        <taxon>Craniata</taxon>
        <taxon>Vertebrata</taxon>
        <taxon>Euteleostomi</taxon>
        <taxon>Actinopterygii</taxon>
        <taxon>Neopterygii</taxon>
        <taxon>Teleostei</taxon>
        <taxon>Neoteleostei</taxon>
        <taxon>Acanthomorphata</taxon>
        <taxon>Ovalentaria</taxon>
        <taxon>Atherinomorphae</taxon>
        <taxon>Cyprinodontiformes</taxon>
        <taxon>Rivulidae</taxon>
        <taxon>Austrofundulus</taxon>
    </lineage>
</organism>
<comment type="caution">
    <text evidence="14">Lacks conserved residue(s) required for the propagation of feature annotation.</text>
</comment>
<sequence>MLAEEEKSLFRAAMPCNPKTRIGFIFLVVGVYFYPFQPCCSVSLGQRKDGSVTYRGGTESSTGWERTEREHRQLGRVVKEVTWSPKLHKANEPDSFEPRTDSSSNGYPLTQTSSPKLGQTGTNFTLGTSTWTTGEVRPEGKSSSDPDSEDGYQADFAGFFDKQGKIWGLSDDSSPYFSDWEAMQPLVECNDDVMTLTVSGHGYTHLQVDRKRSSPISIFQLPSSCGYSVKASWQNLEMMVPYDGCYIYKENGSYVLPLLWLGSPVKLSCTRKMSTASPLFSLAAPSVLCSSYGMAVQIHRKKNNLPVLSVIMDGARGPFVSQMCAFQVNSQPQEFTFLISHKAPCITTDDGLKLQLLLDDYQYVLSCPVISQFSTLPSQPEFSVLSPGDLRSSYSPDTIRPKSTSHFVHSPKTSDQKQTAHYENYSPDFYTDFQYHQLPQVNHPSPQSPRPPQLGSDHFPGSQMSEEYPAGSGKLSRSFDGHLRYPLSQYHFPVKDRSQVFKSPGHLPKYRYLYYPNLPFSYMSSTPKAEESPKPPAGSYYPKYYLPSYHLATTAEPVTQSPVTVPPPFLPPKQTESHPHQTSPQYPPLSYHHHKPDFYSSLHPYDSLPLSPTVGTTDQPKRPSRPFNLQSHLYFQLPTHVAPTRENIQKPRTPQGYNSYSYQPNRHIPHLSLPLYPKIQPHPSLTYDPKIQPHPSLTYDPKIQPHPSPSLFPNKLFLPLYPINLPYPSLPHEPKIQPLPSLPPEPKIQPLPSSIPEPKSLPHPSLSHEPKVQPSTETPYTTSIFPYTTSIFPDFPLPKTPHLQCLKDKMAVFLPFANPESLQVRDHTKTWQFVSTVSPLCGYMLQRIADRGLILHSPLPACHSNLQPPTTISFPIKYWDFSVWQNRNLDLLCPYQSSHETQRIPETPAPIEPSKSAIPRSSSIAQIATKAEVFCSSHQMKIVLPAGPVSEIVLKDIEGKKMNLDEAPKHCGYYASNDKDGKILLTLHLQSHCHMSMQNERFVISVIYMTEDGRKETQISCPVVTPRSKHECNLQPEYRLPCGSSSISQTECLSMGCCFNKHPPACYYPMDECTIDRHMIFSVPSSLTDPPLSPARLVAASNSTCIPQRATAEYALFKIPMDGCGTRRVVLGKTVVYMVEVTNMVQKVRLNYGTITRDSPVRLLVECRYVPGTVLSVGYVVKTPTFGPEIHTQGVFGVQLRIAKDAEYSSYYPQYHQPLHMLLGKPLHLEVRLLNSPDPSLVLLVHFCVAYPRSGKAVWVLLYNGCPNPLDPAPPETVFSDPTPSSPQSQTRRFNIRTFQFLPDGDFQDINEEIYFMCSTEICSPLDGPCVEGCFGQ</sequence>
<feature type="compositionally biased region" description="Basic and acidic residues" evidence="15">
    <location>
        <begin position="89"/>
        <end position="100"/>
    </location>
</feature>
<dbReference type="InterPro" id="IPR042235">
    <property type="entry name" value="ZP-C_dom"/>
</dbReference>
<feature type="compositionally biased region" description="Polar residues" evidence="15">
    <location>
        <begin position="393"/>
        <end position="411"/>
    </location>
</feature>
<dbReference type="Pfam" id="PF23344">
    <property type="entry name" value="ZP-N"/>
    <property type="match status" value="1"/>
</dbReference>
<feature type="compositionally biased region" description="Polar residues" evidence="15">
    <location>
        <begin position="101"/>
        <end position="133"/>
    </location>
</feature>
<evidence type="ECO:0000256" key="10">
    <source>
        <dbReference type="ARBA" id="ARBA00023157"/>
    </source>
</evidence>
<comment type="similarity">
    <text evidence="2">Belongs to the ZP domain family. ZPB subfamily.</text>
</comment>
<evidence type="ECO:0000256" key="8">
    <source>
        <dbReference type="ARBA" id="ARBA00022989"/>
    </source>
</evidence>
<keyword evidence="10 14" id="KW-1015">Disulfide bond</keyword>
<dbReference type="PROSITE" id="PS51034">
    <property type="entry name" value="ZP_2"/>
    <property type="match status" value="1"/>
</dbReference>
<keyword evidence="5" id="KW-0272">Extracellular matrix</keyword>
<evidence type="ECO:0000313" key="19">
    <source>
        <dbReference type="RefSeq" id="XP_013885364.1"/>
    </source>
</evidence>
<dbReference type="Gene3D" id="2.60.40.4100">
    <property type="entry name" value="Zona pellucida, ZP-C domain"/>
    <property type="match status" value="1"/>
</dbReference>
<dbReference type="KEGG" id="alim:106533556"/>
<evidence type="ECO:0000256" key="2">
    <source>
        <dbReference type="ARBA" id="ARBA00010863"/>
    </source>
</evidence>
<feature type="domain" description="P-type" evidence="17">
    <location>
        <begin position="1030"/>
        <end position="1070"/>
    </location>
</feature>
<dbReference type="InterPro" id="IPR001507">
    <property type="entry name" value="ZP_dom"/>
</dbReference>
<dbReference type="GO" id="GO:0005886">
    <property type="term" value="C:plasma membrane"/>
    <property type="evidence" value="ECO:0007669"/>
    <property type="project" value="UniProtKB-SubCell"/>
</dbReference>
<dbReference type="Pfam" id="PF00100">
    <property type="entry name" value="Zona_pellucida"/>
    <property type="match status" value="1"/>
</dbReference>
<evidence type="ECO:0000256" key="3">
    <source>
        <dbReference type="ARBA" id="ARBA00022475"/>
    </source>
</evidence>
<dbReference type="PANTHER" id="PTHR23343">
    <property type="entry name" value="ZONA PELLUCIDA SPERM-BINDING PROTEIN"/>
    <property type="match status" value="1"/>
</dbReference>
<keyword evidence="11" id="KW-0325">Glycoprotein</keyword>
<keyword evidence="7" id="KW-0812">Transmembrane</keyword>
<reference evidence="19" key="1">
    <citation type="submission" date="2025-08" db="UniProtKB">
        <authorList>
            <consortium name="RefSeq"/>
        </authorList>
    </citation>
    <scope>IDENTIFICATION</scope>
</reference>
<dbReference type="OrthoDB" id="9907024at2759"/>
<feature type="region of interest" description="Disordered" evidence="15">
    <location>
        <begin position="88"/>
        <end position="151"/>
    </location>
</feature>
<dbReference type="GO" id="GO:0032190">
    <property type="term" value="F:acrosin binding"/>
    <property type="evidence" value="ECO:0007669"/>
    <property type="project" value="TreeGrafter"/>
</dbReference>
<feature type="region of interest" description="Disordered" evidence="15">
    <location>
        <begin position="560"/>
        <end position="590"/>
    </location>
</feature>
<keyword evidence="4" id="KW-0964">Secreted</keyword>
<gene>
    <name evidence="19" type="primary">LOC106533556</name>
</gene>
<feature type="region of interest" description="Disordered" evidence="15">
    <location>
        <begin position="439"/>
        <end position="475"/>
    </location>
</feature>
<feature type="region of interest" description="Disordered" evidence="15">
    <location>
        <begin position="736"/>
        <end position="779"/>
    </location>
</feature>
<dbReference type="InterPro" id="IPR055355">
    <property type="entry name" value="ZP-C"/>
</dbReference>
<keyword evidence="8" id="KW-1133">Transmembrane helix</keyword>
<keyword evidence="18" id="KW-1185">Reference proteome</keyword>
<dbReference type="Pfam" id="PF00088">
    <property type="entry name" value="Trefoil"/>
    <property type="match status" value="1"/>
</dbReference>
<protein>
    <submittedName>
        <fullName evidence="19">Uncharacterized protein LOC106533556</fullName>
    </submittedName>
</protein>
<dbReference type="RefSeq" id="XP_013885364.1">
    <property type="nucleotide sequence ID" value="XM_014029910.1"/>
</dbReference>
<evidence type="ECO:0000256" key="15">
    <source>
        <dbReference type="SAM" id="MobiDB-lite"/>
    </source>
</evidence>
<dbReference type="Gene3D" id="4.10.110.10">
    <property type="entry name" value="Spasmolytic Protein, domain 1"/>
    <property type="match status" value="1"/>
</dbReference>
<dbReference type="Proteomes" id="UP000192220">
    <property type="component" value="Unplaced"/>
</dbReference>
<dbReference type="SMART" id="SM00241">
    <property type="entry name" value="ZP"/>
    <property type="match status" value="1"/>
</dbReference>
<dbReference type="InterPro" id="IPR017957">
    <property type="entry name" value="P_trefoil_CS"/>
</dbReference>
<dbReference type="SMART" id="SM00018">
    <property type="entry name" value="PD"/>
    <property type="match status" value="1"/>
</dbReference>
<evidence type="ECO:0000256" key="13">
    <source>
        <dbReference type="ARBA" id="ARBA00024183"/>
    </source>
</evidence>
<accession>A0A2I4CZF5</accession>
<dbReference type="InterPro" id="IPR044913">
    <property type="entry name" value="P_trefoil_dom_sf"/>
</dbReference>
<dbReference type="STRING" id="52670.A0A2I4CZF5"/>
<dbReference type="Gene3D" id="2.60.40.3210">
    <property type="entry name" value="Zona pellucida, ZP-N domain"/>
    <property type="match status" value="1"/>
</dbReference>
<proteinExistence type="inferred from homology"/>
<dbReference type="CDD" id="cd00111">
    <property type="entry name" value="Trefoil"/>
    <property type="match status" value="1"/>
</dbReference>